<protein>
    <submittedName>
        <fullName evidence="1">Uncharacterized protein</fullName>
    </submittedName>
</protein>
<keyword evidence="2" id="KW-1185">Reference proteome</keyword>
<reference evidence="1" key="1">
    <citation type="submission" date="2022-10" db="EMBL/GenBank/DDBJ databases">
        <title>Completed Genome Sequence of two octocoral isolated bacterium, Endozoicomonas euniceicola EF212T and Endozoicomonas gorgoniicola PS125T.</title>
        <authorList>
            <person name="Chiou Y.-J."/>
            <person name="Chen Y.-H."/>
        </authorList>
    </citation>
    <scope>NUCLEOTIDE SEQUENCE</scope>
    <source>
        <strain evidence="1">EF212</strain>
    </source>
</reference>
<accession>A0ABY6GWE6</accession>
<proteinExistence type="predicted"/>
<gene>
    <name evidence="1" type="ORF">NX720_03995</name>
</gene>
<dbReference type="EMBL" id="CP103300">
    <property type="protein sequence ID" value="UYM17095.1"/>
    <property type="molecule type" value="Genomic_DNA"/>
</dbReference>
<evidence type="ECO:0000313" key="1">
    <source>
        <dbReference type="EMBL" id="UYM17095.1"/>
    </source>
</evidence>
<dbReference type="RefSeq" id="WP_262599553.1">
    <property type="nucleotide sequence ID" value="NZ_CP103300.1"/>
</dbReference>
<organism evidence="1 2">
    <name type="scientific">Endozoicomonas euniceicola</name>
    <dbReference type="NCBI Taxonomy" id="1234143"/>
    <lineage>
        <taxon>Bacteria</taxon>
        <taxon>Pseudomonadati</taxon>
        <taxon>Pseudomonadota</taxon>
        <taxon>Gammaproteobacteria</taxon>
        <taxon>Oceanospirillales</taxon>
        <taxon>Endozoicomonadaceae</taxon>
        <taxon>Endozoicomonas</taxon>
    </lineage>
</organism>
<dbReference type="Proteomes" id="UP001163255">
    <property type="component" value="Chromosome"/>
</dbReference>
<sequence length="134" mass="15255">MTHWLDLIQPEQPNPIANAVVGFDIGWHSPAGHSWMVHFYADPALDANGNAVIREGKNGYVYPVVKDKLNYTELGRMLYRELNNDGGYLFMGSHDQVPRMVAYNGKLYSYTSRRADRFIDSELIEKTSTIDTND</sequence>
<evidence type="ECO:0000313" key="2">
    <source>
        <dbReference type="Proteomes" id="UP001163255"/>
    </source>
</evidence>
<name>A0ABY6GWE6_9GAMM</name>